<evidence type="ECO:0000313" key="5">
    <source>
        <dbReference type="WBParaSite" id="TREG1_91500.1"/>
    </source>
</evidence>
<evidence type="ECO:0000256" key="2">
    <source>
        <dbReference type="ARBA" id="ARBA00023242"/>
    </source>
</evidence>
<evidence type="ECO:0000256" key="3">
    <source>
        <dbReference type="SAM" id="MobiDB-lite"/>
    </source>
</evidence>
<name>A0AA85KJZ0_TRIRE</name>
<protein>
    <recommendedName>
        <fullName evidence="6">RRM domain-containing protein</fullName>
    </recommendedName>
</protein>
<dbReference type="PANTHER" id="PTHR13952">
    <property type="entry name" value="U1 SMALL NUCLEAR RIBONUCLEOPROTEIN 70 KD"/>
    <property type="match status" value="1"/>
</dbReference>
<dbReference type="GO" id="GO:0071011">
    <property type="term" value="C:precatalytic spliceosome"/>
    <property type="evidence" value="ECO:0007669"/>
    <property type="project" value="TreeGrafter"/>
</dbReference>
<reference evidence="4" key="1">
    <citation type="submission" date="2022-06" db="EMBL/GenBank/DDBJ databases">
        <authorList>
            <person name="Berger JAMES D."/>
            <person name="Berger JAMES D."/>
        </authorList>
    </citation>
    <scope>NUCLEOTIDE SEQUENCE [LARGE SCALE GENOMIC DNA]</scope>
</reference>
<dbReference type="AlphaFoldDB" id="A0AA85KJZ0"/>
<evidence type="ECO:0008006" key="6">
    <source>
        <dbReference type="Google" id="ProtNLM"/>
    </source>
</evidence>
<dbReference type="InterPro" id="IPR051183">
    <property type="entry name" value="U1_U11-U12_snRNP_70-35kDa"/>
</dbReference>
<keyword evidence="4" id="KW-1185">Reference proteome</keyword>
<dbReference type="InterPro" id="IPR035979">
    <property type="entry name" value="RBD_domain_sf"/>
</dbReference>
<proteinExistence type="predicted"/>
<keyword evidence="2" id="KW-0539">Nucleus</keyword>
<feature type="compositionally biased region" description="Basic residues" evidence="3">
    <location>
        <begin position="87"/>
        <end position="102"/>
    </location>
</feature>
<dbReference type="GO" id="GO:0017069">
    <property type="term" value="F:snRNA binding"/>
    <property type="evidence" value="ECO:0007669"/>
    <property type="project" value="TreeGrafter"/>
</dbReference>
<dbReference type="GO" id="GO:0000398">
    <property type="term" value="P:mRNA splicing, via spliceosome"/>
    <property type="evidence" value="ECO:0007669"/>
    <property type="project" value="TreeGrafter"/>
</dbReference>
<dbReference type="Gene3D" id="3.30.70.330">
    <property type="match status" value="1"/>
</dbReference>
<sequence length="248" mass="28510">MNKNDSHEWHPYIRQYGYYDPVTAGSIDGTDTIPHDRAVHRALSSSYKSKCQMYNWNSKAIIFIGRLPYYTTEICLQKALNKLLTRHRKEKQSFRRRNRRSRSPFASYKHDDASDDEEGDAVGIWPKVHIVHNVVTGYPCGYAFAHFASEVDAERVLRNWYSQTATETNTTSTTSNTSHRRIKNEKHRGLDIPNGEKIILEPYFSGTLPGWRPRRLGGGLGGRKEAGQLRFGGIARPFRRPILTSLRQ</sequence>
<dbReference type="InterPro" id="IPR012677">
    <property type="entry name" value="Nucleotide-bd_a/b_plait_sf"/>
</dbReference>
<dbReference type="WBParaSite" id="TREG1_91500.1">
    <property type="protein sequence ID" value="TREG1_91500.1"/>
    <property type="gene ID" value="TREG1_91500"/>
</dbReference>
<feature type="region of interest" description="Disordered" evidence="3">
    <location>
        <begin position="87"/>
        <end position="116"/>
    </location>
</feature>
<comment type="subcellular location">
    <subcellularLocation>
        <location evidence="1">Nucleus</location>
    </subcellularLocation>
</comment>
<dbReference type="Proteomes" id="UP000050795">
    <property type="component" value="Unassembled WGS sequence"/>
</dbReference>
<dbReference type="SUPFAM" id="SSF54928">
    <property type="entry name" value="RNA-binding domain, RBD"/>
    <property type="match status" value="1"/>
</dbReference>
<dbReference type="GO" id="GO:0003729">
    <property type="term" value="F:mRNA binding"/>
    <property type="evidence" value="ECO:0007669"/>
    <property type="project" value="TreeGrafter"/>
</dbReference>
<reference evidence="5" key="2">
    <citation type="submission" date="2023-11" db="UniProtKB">
        <authorList>
            <consortium name="WormBaseParasite"/>
        </authorList>
    </citation>
    <scope>IDENTIFICATION</scope>
</reference>
<organism evidence="4 5">
    <name type="scientific">Trichobilharzia regenti</name>
    <name type="common">Nasal bird schistosome</name>
    <dbReference type="NCBI Taxonomy" id="157069"/>
    <lineage>
        <taxon>Eukaryota</taxon>
        <taxon>Metazoa</taxon>
        <taxon>Spiralia</taxon>
        <taxon>Lophotrochozoa</taxon>
        <taxon>Platyhelminthes</taxon>
        <taxon>Trematoda</taxon>
        <taxon>Digenea</taxon>
        <taxon>Strigeidida</taxon>
        <taxon>Schistosomatoidea</taxon>
        <taxon>Schistosomatidae</taxon>
        <taxon>Trichobilharzia</taxon>
    </lineage>
</organism>
<dbReference type="PANTHER" id="PTHR13952:SF6">
    <property type="entry name" value="U11_U12 SMALL NUCLEAR RIBONUCLEOPROTEIN 35 KDA PROTEIN"/>
    <property type="match status" value="1"/>
</dbReference>
<evidence type="ECO:0000313" key="4">
    <source>
        <dbReference type="Proteomes" id="UP000050795"/>
    </source>
</evidence>
<evidence type="ECO:0000256" key="1">
    <source>
        <dbReference type="ARBA" id="ARBA00004123"/>
    </source>
</evidence>
<accession>A0AA85KJZ0</accession>